<dbReference type="RefSeq" id="WP_345395829.1">
    <property type="nucleotide sequence ID" value="NZ_BAABHG010000007.1"/>
</dbReference>
<dbReference type="PRINTS" id="PR00420">
    <property type="entry name" value="RNGMNOXGNASE"/>
</dbReference>
<dbReference type="Gene3D" id="3.50.50.60">
    <property type="entry name" value="FAD/NAD(P)-binding domain"/>
    <property type="match status" value="1"/>
</dbReference>
<evidence type="ECO:0000313" key="7">
    <source>
        <dbReference type="Proteomes" id="UP001597419"/>
    </source>
</evidence>
<dbReference type="SUPFAM" id="SSF51905">
    <property type="entry name" value="FAD/NAD(P)-binding domain"/>
    <property type="match status" value="1"/>
</dbReference>
<dbReference type="Proteomes" id="UP001597419">
    <property type="component" value="Unassembled WGS sequence"/>
</dbReference>
<dbReference type="Pfam" id="PF01494">
    <property type="entry name" value="FAD_binding_3"/>
    <property type="match status" value="2"/>
</dbReference>
<feature type="domain" description="FAD-binding" evidence="5">
    <location>
        <begin position="6"/>
        <end position="161"/>
    </location>
</feature>
<feature type="domain" description="FAD-binding" evidence="5">
    <location>
        <begin position="309"/>
        <end position="362"/>
    </location>
</feature>
<keyword evidence="3" id="KW-0560">Oxidoreductase</keyword>
<name>A0ABW5GD06_9PSEU</name>
<evidence type="ECO:0000313" key="6">
    <source>
        <dbReference type="EMBL" id="MFD2457989.1"/>
    </source>
</evidence>
<gene>
    <name evidence="6" type="ORF">ACFSYJ_05250</name>
</gene>
<organism evidence="6 7">
    <name type="scientific">Amycolatopsis samaneae</name>
    <dbReference type="NCBI Taxonomy" id="664691"/>
    <lineage>
        <taxon>Bacteria</taxon>
        <taxon>Bacillati</taxon>
        <taxon>Actinomycetota</taxon>
        <taxon>Actinomycetes</taxon>
        <taxon>Pseudonocardiales</taxon>
        <taxon>Pseudonocardiaceae</taxon>
        <taxon>Amycolatopsis</taxon>
    </lineage>
</organism>
<evidence type="ECO:0000259" key="5">
    <source>
        <dbReference type="Pfam" id="PF01494"/>
    </source>
</evidence>
<keyword evidence="7" id="KW-1185">Reference proteome</keyword>
<dbReference type="EMBL" id="JBHUKU010000003">
    <property type="protein sequence ID" value="MFD2457989.1"/>
    <property type="molecule type" value="Genomic_DNA"/>
</dbReference>
<comment type="caution">
    <text evidence="6">The sequence shown here is derived from an EMBL/GenBank/DDBJ whole genome shotgun (WGS) entry which is preliminary data.</text>
</comment>
<evidence type="ECO:0000256" key="1">
    <source>
        <dbReference type="ARBA" id="ARBA00022630"/>
    </source>
</evidence>
<dbReference type="PANTHER" id="PTHR47178:SF5">
    <property type="entry name" value="FAD-BINDING DOMAIN-CONTAINING PROTEIN"/>
    <property type="match status" value="1"/>
</dbReference>
<keyword evidence="1" id="KW-0285">Flavoprotein</keyword>
<dbReference type="PANTHER" id="PTHR47178">
    <property type="entry name" value="MONOOXYGENASE, FAD-BINDING"/>
    <property type="match status" value="1"/>
</dbReference>
<accession>A0ABW5GD06</accession>
<evidence type="ECO:0000256" key="4">
    <source>
        <dbReference type="ARBA" id="ARBA00023033"/>
    </source>
</evidence>
<dbReference type="InterPro" id="IPR036188">
    <property type="entry name" value="FAD/NAD-bd_sf"/>
</dbReference>
<reference evidence="7" key="1">
    <citation type="journal article" date="2019" name="Int. J. Syst. Evol. Microbiol.">
        <title>The Global Catalogue of Microorganisms (GCM) 10K type strain sequencing project: providing services to taxonomists for standard genome sequencing and annotation.</title>
        <authorList>
            <consortium name="The Broad Institute Genomics Platform"/>
            <consortium name="The Broad Institute Genome Sequencing Center for Infectious Disease"/>
            <person name="Wu L."/>
            <person name="Ma J."/>
        </authorList>
    </citation>
    <scope>NUCLEOTIDE SEQUENCE [LARGE SCALE GENOMIC DNA]</scope>
    <source>
        <strain evidence="7">CGMCC 4.7643</strain>
    </source>
</reference>
<keyword evidence="2" id="KW-0274">FAD</keyword>
<evidence type="ECO:0000256" key="3">
    <source>
        <dbReference type="ARBA" id="ARBA00023002"/>
    </source>
</evidence>
<evidence type="ECO:0000256" key="2">
    <source>
        <dbReference type="ARBA" id="ARBA00022827"/>
    </source>
</evidence>
<keyword evidence="4" id="KW-0503">Monooxygenase</keyword>
<proteinExistence type="predicted"/>
<protein>
    <submittedName>
        <fullName evidence="6">FAD-dependent oxidoreductase</fullName>
    </submittedName>
</protein>
<dbReference type="InterPro" id="IPR002938">
    <property type="entry name" value="FAD-bd"/>
</dbReference>
<sequence length="390" mass="41849">MSEKPRVLIIGAGLGGLALAQGLRRGGVDVTVHERDASPDVRMQGYRLRLTPEGLDTLGRLLPPQLSELVWETSSSPSRAVFLGARRAELSTVDRNVAVNRLTLRQILLHGLDDVVSFGRECTGYRTEGDGSVTALFADGSRETGAVLVGADGVNSVVRRQYLPEARVMDTGVRILYGRFPLTPETAALIPEELFQLYAGVAGPGHQHVGIAPVHYRRPAKEALAELAPELALTDTDDYVMCLFGARAELLPYTDEELRAATGRQLRDTAVAMTREWNPAVGALVELTDAETVFPIFMRSSVPHPPWPTSAVTLLGDAIHAMSPAVGIGANIALRDADTLAARLVEVADGAELIPALRAYETAMIDYGFDAVRTSARFGGLRLGQAPLPA</sequence>